<keyword evidence="1" id="KW-0812">Transmembrane</keyword>
<organism evidence="2 3">
    <name type="scientific">Pristionchus entomophagus</name>
    <dbReference type="NCBI Taxonomy" id="358040"/>
    <lineage>
        <taxon>Eukaryota</taxon>
        <taxon>Metazoa</taxon>
        <taxon>Ecdysozoa</taxon>
        <taxon>Nematoda</taxon>
        <taxon>Chromadorea</taxon>
        <taxon>Rhabditida</taxon>
        <taxon>Rhabditina</taxon>
        <taxon>Diplogasteromorpha</taxon>
        <taxon>Diplogasteroidea</taxon>
        <taxon>Neodiplogasteridae</taxon>
        <taxon>Pristionchus</taxon>
    </lineage>
</organism>
<dbReference type="Proteomes" id="UP001432027">
    <property type="component" value="Unassembled WGS sequence"/>
</dbReference>
<dbReference type="InterPro" id="IPR019428">
    <property type="entry name" value="7TM_GPCR_serpentine_rcpt_Str"/>
</dbReference>
<dbReference type="SUPFAM" id="SSF81321">
    <property type="entry name" value="Family A G protein-coupled receptor-like"/>
    <property type="match status" value="1"/>
</dbReference>
<dbReference type="AlphaFoldDB" id="A0AAV5TKF6"/>
<gene>
    <name evidence="2" type="ORF">PENTCL1PPCAC_16887</name>
</gene>
<sequence length="316" mass="36297">MDFKAILEVADVIADVHLVVGVILNILLIYVIRRFSKASVGTYKHLLALFAAFDVFLSLLHYFAKPGAIIVGTTFGCVTDTNLESRAITSFYCACFTIPFALMNIHFLYRFWSIRSPHLISRFTNKKFISMIAMAPIGEFVVWFLLVYYGLTAGPDETGTILLRDEYERKYGRLLKDGWIENGFNLRIFILMIAFDVIMSISFSIAITLGSLTFYFIRKSEKMSVQAHNLQLKLFIAVCAQTFVPTLFVYIPYFCIINFPFFNLPLYFVDDAWMRMTACFPAWDAVIIIVLIRDYRDGLIGMFRKRKTAPTEVSTF</sequence>
<proteinExistence type="predicted"/>
<feature type="transmembrane region" description="Helical" evidence="1">
    <location>
        <begin position="12"/>
        <end position="33"/>
    </location>
</feature>
<reference evidence="2" key="1">
    <citation type="submission" date="2023-10" db="EMBL/GenBank/DDBJ databases">
        <title>Genome assembly of Pristionchus species.</title>
        <authorList>
            <person name="Yoshida K."/>
            <person name="Sommer R.J."/>
        </authorList>
    </citation>
    <scope>NUCLEOTIDE SEQUENCE</scope>
    <source>
        <strain evidence="2">RS0144</strain>
    </source>
</reference>
<feature type="transmembrane region" description="Helical" evidence="1">
    <location>
        <begin position="89"/>
        <end position="109"/>
    </location>
</feature>
<accession>A0AAV5TKF6</accession>
<comment type="caution">
    <text evidence="2">The sequence shown here is derived from an EMBL/GenBank/DDBJ whole genome shotgun (WGS) entry which is preliminary data.</text>
</comment>
<name>A0AAV5TKF6_9BILA</name>
<feature type="transmembrane region" description="Helical" evidence="1">
    <location>
        <begin position="45"/>
        <end position="64"/>
    </location>
</feature>
<feature type="transmembrane region" description="Helical" evidence="1">
    <location>
        <begin position="234"/>
        <end position="261"/>
    </location>
</feature>
<keyword evidence="3" id="KW-1185">Reference proteome</keyword>
<feature type="transmembrane region" description="Helical" evidence="1">
    <location>
        <begin position="188"/>
        <end position="214"/>
    </location>
</feature>
<feature type="transmembrane region" description="Helical" evidence="1">
    <location>
        <begin position="129"/>
        <end position="151"/>
    </location>
</feature>
<keyword evidence="1" id="KW-1133">Transmembrane helix</keyword>
<dbReference type="Pfam" id="PF10326">
    <property type="entry name" value="7TM_GPCR_Str"/>
    <property type="match status" value="1"/>
</dbReference>
<dbReference type="PANTHER" id="PTHR45907:SF16">
    <property type="entry name" value="SERPENTINE RECEPTOR, CLASS J"/>
    <property type="match status" value="1"/>
</dbReference>
<protein>
    <recommendedName>
        <fullName evidence="4">G protein-coupled receptor</fullName>
    </recommendedName>
</protein>
<dbReference type="InterPro" id="IPR019423">
    <property type="entry name" value="7TM_GPCR_serpentine_rcpt_Srj"/>
</dbReference>
<keyword evidence="1" id="KW-0472">Membrane</keyword>
<feature type="non-terminal residue" evidence="2">
    <location>
        <position position="316"/>
    </location>
</feature>
<dbReference type="Gene3D" id="1.20.1070.10">
    <property type="entry name" value="Rhodopsin 7-helix transmembrane proteins"/>
    <property type="match status" value="1"/>
</dbReference>
<evidence type="ECO:0000313" key="2">
    <source>
        <dbReference type="EMBL" id="GMS94712.1"/>
    </source>
</evidence>
<dbReference type="EMBL" id="BTSX01000004">
    <property type="protein sequence ID" value="GMS94712.1"/>
    <property type="molecule type" value="Genomic_DNA"/>
</dbReference>
<evidence type="ECO:0008006" key="4">
    <source>
        <dbReference type="Google" id="ProtNLM"/>
    </source>
</evidence>
<evidence type="ECO:0000256" key="1">
    <source>
        <dbReference type="SAM" id="Phobius"/>
    </source>
</evidence>
<evidence type="ECO:0000313" key="3">
    <source>
        <dbReference type="Proteomes" id="UP001432027"/>
    </source>
</evidence>
<dbReference type="PANTHER" id="PTHR45907">
    <property type="entry name" value="SERPENTINE RECEPTOR, CLASS J"/>
    <property type="match status" value="1"/>
</dbReference>
<feature type="transmembrane region" description="Helical" evidence="1">
    <location>
        <begin position="273"/>
        <end position="292"/>
    </location>
</feature>